<keyword evidence="7" id="KW-0695">RNA-directed DNA polymerase</keyword>
<dbReference type="FunFam" id="3.10.10.10:FF:000007">
    <property type="entry name" value="Retrovirus-related Pol polyprotein from transposon 17.6-like Protein"/>
    <property type="match status" value="1"/>
</dbReference>
<dbReference type="Gene3D" id="3.30.70.270">
    <property type="match status" value="2"/>
</dbReference>
<accession>A5C899</accession>
<dbReference type="EMBL" id="AM485795">
    <property type="protein sequence ID" value="CAN77712.1"/>
    <property type="molecule type" value="Genomic_DNA"/>
</dbReference>
<dbReference type="PANTHER" id="PTHR48475:SF2">
    <property type="entry name" value="RIBONUCLEASE H"/>
    <property type="match status" value="1"/>
</dbReference>
<evidence type="ECO:0000259" key="8">
    <source>
        <dbReference type="PROSITE" id="PS50994"/>
    </source>
</evidence>
<dbReference type="AlphaFoldDB" id="A5C899"/>
<dbReference type="SUPFAM" id="SSF53098">
    <property type="entry name" value="Ribonuclease H-like"/>
    <property type="match status" value="2"/>
</dbReference>
<dbReference type="GO" id="GO:0003964">
    <property type="term" value="F:RNA-directed DNA polymerase activity"/>
    <property type="evidence" value="ECO:0007669"/>
    <property type="project" value="UniProtKB-KW"/>
</dbReference>
<dbReference type="GO" id="GO:0015074">
    <property type="term" value="P:DNA integration"/>
    <property type="evidence" value="ECO:0007669"/>
    <property type="project" value="InterPro"/>
</dbReference>
<dbReference type="GO" id="GO:0003676">
    <property type="term" value="F:nucleic acid binding"/>
    <property type="evidence" value="ECO:0007669"/>
    <property type="project" value="InterPro"/>
</dbReference>
<dbReference type="CDD" id="cd09279">
    <property type="entry name" value="RNase_HI_like"/>
    <property type="match status" value="1"/>
</dbReference>
<protein>
    <recommendedName>
        <fullName evidence="8">Integrase catalytic domain-containing protein</fullName>
    </recommendedName>
</protein>
<dbReference type="Gene3D" id="1.10.340.70">
    <property type="match status" value="1"/>
</dbReference>
<dbReference type="Pfam" id="PF00665">
    <property type="entry name" value="rve"/>
    <property type="match status" value="1"/>
</dbReference>
<dbReference type="InterPro" id="IPR000477">
    <property type="entry name" value="RT_dom"/>
</dbReference>
<dbReference type="Gene3D" id="3.30.420.10">
    <property type="entry name" value="Ribonuclease H-like superfamily/Ribonuclease H"/>
    <property type="match status" value="2"/>
</dbReference>
<reference evidence="9" key="1">
    <citation type="journal article" date="2007" name="PLoS ONE">
        <title>The first genome sequence of an elite grapevine cultivar (Pinot noir Vitis vinifera L.): coping with a highly heterozygous genome.</title>
        <authorList>
            <person name="Velasco R."/>
            <person name="Zharkikh A."/>
            <person name="Troggio M."/>
            <person name="Cartwright D.A."/>
            <person name="Cestaro A."/>
            <person name="Pruss D."/>
            <person name="Pindo M."/>
            <person name="FitzGerald L.M."/>
            <person name="Vezzulli S."/>
            <person name="Reid J."/>
            <person name="Malacarne G."/>
            <person name="Iliev D."/>
            <person name="Coppola G."/>
            <person name="Wardell B."/>
            <person name="Micheletti D."/>
            <person name="Macalma T."/>
            <person name="Facci M."/>
            <person name="Mitchell J.T."/>
            <person name="Perazzolli M."/>
            <person name="Eldredge G."/>
            <person name="Gatto P."/>
            <person name="Oyzerski R."/>
            <person name="Moretto M."/>
            <person name="Gutin N."/>
            <person name="Stefanini M."/>
            <person name="Chen Y."/>
            <person name="Segala C."/>
            <person name="Davenport C."/>
            <person name="Dematte L."/>
            <person name="Mraz A."/>
            <person name="Battilana J."/>
            <person name="Stormo K."/>
            <person name="Costa F."/>
            <person name="Tao Q."/>
            <person name="Si-Ammour A."/>
            <person name="Harkins T."/>
            <person name="Lackey A."/>
            <person name="Perbost C."/>
            <person name="Taillon B."/>
            <person name="Stella A."/>
            <person name="Solovyev V."/>
            <person name="Fawcett J.A."/>
            <person name="Sterck L."/>
            <person name="Vandepoele K."/>
            <person name="Grando S.M."/>
            <person name="Toppo S."/>
            <person name="Moser C."/>
            <person name="Lanchbury J."/>
            <person name="Bogden R."/>
            <person name="Skolnick M."/>
            <person name="Sgaramella V."/>
            <person name="Bhatnagar S.K."/>
            <person name="Fontana P."/>
            <person name="Gutin A."/>
            <person name="Van de Peer Y."/>
            <person name="Salamini F."/>
            <person name="Viola R."/>
        </authorList>
    </citation>
    <scope>NUCLEOTIDE SEQUENCE</scope>
</reference>
<evidence type="ECO:0000256" key="5">
    <source>
        <dbReference type="ARBA" id="ARBA00022759"/>
    </source>
</evidence>
<dbReference type="SUPFAM" id="SSF56672">
    <property type="entry name" value="DNA/RNA polymerases"/>
    <property type="match status" value="1"/>
</dbReference>
<organism evidence="9">
    <name type="scientific">Vitis vinifera</name>
    <name type="common">Grape</name>
    <dbReference type="NCBI Taxonomy" id="29760"/>
    <lineage>
        <taxon>Eukaryota</taxon>
        <taxon>Viridiplantae</taxon>
        <taxon>Streptophyta</taxon>
        <taxon>Embryophyta</taxon>
        <taxon>Tracheophyta</taxon>
        <taxon>Spermatophyta</taxon>
        <taxon>Magnoliopsida</taxon>
        <taxon>eudicotyledons</taxon>
        <taxon>Gunneridae</taxon>
        <taxon>Pentapetalae</taxon>
        <taxon>rosids</taxon>
        <taxon>Vitales</taxon>
        <taxon>Vitaceae</taxon>
        <taxon>Viteae</taxon>
        <taxon>Vitis</taxon>
    </lineage>
</organism>
<evidence type="ECO:0000256" key="4">
    <source>
        <dbReference type="ARBA" id="ARBA00022722"/>
    </source>
</evidence>
<evidence type="ECO:0000256" key="6">
    <source>
        <dbReference type="ARBA" id="ARBA00022801"/>
    </source>
</evidence>
<dbReference type="PROSITE" id="PS50994">
    <property type="entry name" value="INTEGRASE"/>
    <property type="match status" value="1"/>
</dbReference>
<feature type="domain" description="Integrase catalytic" evidence="8">
    <location>
        <begin position="659"/>
        <end position="818"/>
    </location>
</feature>
<dbReference type="Gene3D" id="3.10.10.10">
    <property type="entry name" value="HIV Type 1 Reverse Transcriptase, subunit A, domain 1"/>
    <property type="match status" value="2"/>
</dbReference>
<keyword evidence="5" id="KW-0255">Endonuclease</keyword>
<proteinExistence type="predicted"/>
<dbReference type="Pfam" id="PF13456">
    <property type="entry name" value="RVT_3"/>
    <property type="match status" value="1"/>
</dbReference>
<keyword evidence="3" id="KW-0548">Nucleotidyltransferase</keyword>
<dbReference type="GO" id="GO:0008233">
    <property type="term" value="F:peptidase activity"/>
    <property type="evidence" value="ECO:0007669"/>
    <property type="project" value="UniProtKB-KW"/>
</dbReference>
<dbReference type="GO" id="GO:0004523">
    <property type="term" value="F:RNA-DNA hybrid ribonuclease activity"/>
    <property type="evidence" value="ECO:0007669"/>
    <property type="project" value="InterPro"/>
</dbReference>
<dbReference type="InterPro" id="IPR002156">
    <property type="entry name" value="RNaseH_domain"/>
</dbReference>
<evidence type="ECO:0000256" key="2">
    <source>
        <dbReference type="ARBA" id="ARBA00022679"/>
    </source>
</evidence>
<evidence type="ECO:0000256" key="1">
    <source>
        <dbReference type="ARBA" id="ARBA00022670"/>
    </source>
</evidence>
<keyword evidence="4" id="KW-0540">Nuclease</keyword>
<dbReference type="CDD" id="cd01647">
    <property type="entry name" value="RT_LTR"/>
    <property type="match status" value="1"/>
</dbReference>
<evidence type="ECO:0000256" key="3">
    <source>
        <dbReference type="ARBA" id="ARBA00022695"/>
    </source>
</evidence>
<gene>
    <name evidence="9" type="ORF">VITISV_039026</name>
</gene>
<dbReference type="InterPro" id="IPR012337">
    <property type="entry name" value="RNaseH-like_sf"/>
</dbReference>
<dbReference type="GO" id="GO:0006508">
    <property type="term" value="P:proteolysis"/>
    <property type="evidence" value="ECO:0007669"/>
    <property type="project" value="UniProtKB-KW"/>
</dbReference>
<dbReference type="InterPro" id="IPR041588">
    <property type="entry name" value="Integrase_H2C2"/>
</dbReference>
<sequence length="947" mass="107109">MKGIHPSIVSHRLNVFSTAKPVRQKIRRFHPDRQKVIRTEIDKLLESGFIREVVYPDWLANVVVVPKKEGKWRFPFAANRSNCGSTAGQGMLSFLDAFSGYHQIPMTPADEEKTAFITPHGLYCYKVMPFGLKNVDATYQRLMTKIFKPLIGHTVEEHVLHLQEIFHLLRKYGMKLNPSKCAFGVSAGKFLGFMVSQRGIEVSPDQIKAVMETPPPRNKKELQRLTGKLVALGRFIARFTDELRPFFLAIRKAVTHGWTNSCQNTFEKIKYCLMHPPILSSPIPKEKLYMYLAVSEWAISAVLFRCPSPKEQKPIYYVSRALADVETRYSKMDLTVLALRSAAQKLRPYFQAHPVIAIELSEFGIEFQPRLSMKGQVMADFVLEYSRRPSQHHESSKQEWWTLRVDGASRSSGFGVGLLIQSPTGEHLEQAIRLGFSAFNNEAEYEVILSGLDLALALSVSKLRIYSDSQLVVRHVQKEYDAKDARMARADALAGIVASLPIKEAILLPIHVQPNPSVTEISTCNTIEANQADGQEWTYDIVEYLQTGTLPGDLKQAHKVRVQAARFTLIGGHLYKRSFTGPYLRCLGHSEAQYVLVELHEGICRNHSGGRSLAHRAHSQEYYWPIMKKDAAAYVKRCDKCQRYAPIPHMPSATLKSVSGPWPFAQWGMDIVGPFPTAPAQKKFLLVAIDYFSKWVEAEAYANIKDKDVTKFVWKNIVCRFGIPQTIIADNGPQFDSIAFRNFCSELNIWNSYSTPRYPQSNGQAEATNKTLITALKKRLEQAKGKWVEELPGVLWAYRTTPGRPTGNTPFALAYGMDVVIPTEIGLPIIRTDAAQQNDANTELGRNLDWADEVRESAAIRMADYQQRTSAHYNRKVKPRSFKNGTLVLRKVFENTAEVGAGKFQANWEGPYIVSKASESAAYHLQKLDGTPLLRPWNVSNLKQYYQ</sequence>
<dbReference type="InterPro" id="IPR001584">
    <property type="entry name" value="Integrase_cat-core"/>
</dbReference>
<dbReference type="InterPro" id="IPR043502">
    <property type="entry name" value="DNA/RNA_pol_sf"/>
</dbReference>
<name>A5C899_VITVI</name>
<keyword evidence="2" id="KW-0808">Transferase</keyword>
<dbReference type="InterPro" id="IPR043128">
    <property type="entry name" value="Rev_trsase/Diguanyl_cyclase"/>
</dbReference>
<dbReference type="Pfam" id="PF17919">
    <property type="entry name" value="RT_RNaseH_2"/>
    <property type="match status" value="1"/>
</dbReference>
<evidence type="ECO:0000313" key="9">
    <source>
        <dbReference type="EMBL" id="CAN77712.1"/>
    </source>
</evidence>
<evidence type="ECO:0000256" key="7">
    <source>
        <dbReference type="ARBA" id="ARBA00022918"/>
    </source>
</evidence>
<keyword evidence="1" id="KW-0645">Protease</keyword>
<keyword evidence="6" id="KW-0378">Hydrolase</keyword>
<dbReference type="PANTHER" id="PTHR48475">
    <property type="entry name" value="RIBONUCLEASE H"/>
    <property type="match status" value="1"/>
</dbReference>
<dbReference type="Pfam" id="PF17921">
    <property type="entry name" value="Integrase_H2C2"/>
    <property type="match status" value="1"/>
</dbReference>
<dbReference type="InterPro" id="IPR041577">
    <property type="entry name" value="RT_RNaseH_2"/>
</dbReference>
<dbReference type="InterPro" id="IPR036397">
    <property type="entry name" value="RNaseH_sf"/>
</dbReference>
<dbReference type="Pfam" id="PF00078">
    <property type="entry name" value="RVT_1"/>
    <property type="match status" value="1"/>
</dbReference>